<dbReference type="Proteomes" id="UP000542674">
    <property type="component" value="Unassembled WGS sequence"/>
</dbReference>
<keyword evidence="4 5" id="KW-0472">Membrane</keyword>
<evidence type="ECO:0000256" key="4">
    <source>
        <dbReference type="ARBA" id="ARBA00023136"/>
    </source>
</evidence>
<dbReference type="RefSeq" id="WP_184673708.1">
    <property type="nucleotide sequence ID" value="NZ_BAABAI010000028.1"/>
</dbReference>
<dbReference type="GO" id="GO:0016020">
    <property type="term" value="C:membrane"/>
    <property type="evidence" value="ECO:0007669"/>
    <property type="project" value="UniProtKB-SubCell"/>
</dbReference>
<dbReference type="InterPro" id="IPR007343">
    <property type="entry name" value="Uncharacterised_pept_Zn_put"/>
</dbReference>
<comment type="subcellular location">
    <subcellularLocation>
        <location evidence="1">Membrane</location>
        <topology evidence="1">Single-pass membrane protein</topology>
    </subcellularLocation>
</comment>
<name>A0A7W7WY91_9PSEU</name>
<organism evidence="6 7">
    <name type="scientific">Saccharothrix violaceirubra</name>
    <dbReference type="NCBI Taxonomy" id="413306"/>
    <lineage>
        <taxon>Bacteria</taxon>
        <taxon>Bacillati</taxon>
        <taxon>Actinomycetota</taxon>
        <taxon>Actinomycetes</taxon>
        <taxon>Pseudonocardiales</taxon>
        <taxon>Pseudonocardiaceae</taxon>
        <taxon>Saccharothrix</taxon>
    </lineage>
</organism>
<evidence type="ECO:0000256" key="3">
    <source>
        <dbReference type="ARBA" id="ARBA00022989"/>
    </source>
</evidence>
<keyword evidence="2 5" id="KW-0812">Transmembrane</keyword>
<dbReference type="PANTHER" id="PTHR30168">
    <property type="entry name" value="PUTATIVE MEMBRANE PROTEIN YPFJ"/>
    <property type="match status" value="1"/>
</dbReference>
<comment type="caution">
    <text evidence="6">The sequence shown here is derived from an EMBL/GenBank/DDBJ whole genome shotgun (WGS) entry which is preliminary data.</text>
</comment>
<dbReference type="PANTHER" id="PTHR30168:SF0">
    <property type="entry name" value="INNER MEMBRANE PROTEIN"/>
    <property type="match status" value="1"/>
</dbReference>
<evidence type="ECO:0000256" key="2">
    <source>
        <dbReference type="ARBA" id="ARBA00022692"/>
    </source>
</evidence>
<evidence type="ECO:0000256" key="1">
    <source>
        <dbReference type="ARBA" id="ARBA00004167"/>
    </source>
</evidence>
<keyword evidence="7" id="KW-1185">Reference proteome</keyword>
<dbReference type="AlphaFoldDB" id="A0A7W7WY91"/>
<accession>A0A7W7WY91</accession>
<evidence type="ECO:0008006" key="8">
    <source>
        <dbReference type="Google" id="ProtNLM"/>
    </source>
</evidence>
<reference evidence="6 7" key="1">
    <citation type="submission" date="2020-08" db="EMBL/GenBank/DDBJ databases">
        <title>Sequencing the genomes of 1000 actinobacteria strains.</title>
        <authorList>
            <person name="Klenk H.-P."/>
        </authorList>
    </citation>
    <scope>NUCLEOTIDE SEQUENCE [LARGE SCALE GENOMIC DNA]</scope>
    <source>
        <strain evidence="6 7">DSM 45084</strain>
    </source>
</reference>
<gene>
    <name evidence="6" type="ORF">F4559_005643</name>
</gene>
<evidence type="ECO:0000313" key="6">
    <source>
        <dbReference type="EMBL" id="MBB4968284.1"/>
    </source>
</evidence>
<evidence type="ECO:0000256" key="5">
    <source>
        <dbReference type="SAM" id="Phobius"/>
    </source>
</evidence>
<dbReference type="Pfam" id="PF04228">
    <property type="entry name" value="Zn_peptidase"/>
    <property type="match status" value="1"/>
</dbReference>
<protein>
    <recommendedName>
        <fullName evidence="8">Metalloprotease</fullName>
    </recommendedName>
</protein>
<dbReference type="EMBL" id="JACHJS010000001">
    <property type="protein sequence ID" value="MBB4968284.1"/>
    <property type="molecule type" value="Genomic_DNA"/>
</dbReference>
<keyword evidence="3 5" id="KW-1133">Transmembrane helix</keyword>
<sequence>MHTPEQPRNNPMVLVGVFSAVVLFVLGLGAVQDIRVPDPIPGRAVAAPGGALPAEAPGPRPVLRLGDHPLLVKAVSLPATACALPAFGLSDKELIAYYTAGVACMDEAWRPVLEQANLPFERPTLNATPELGGSPCGDAPAEGEAVAYYCGRNRAIYMPTGRMRDNGGGDRPGTHLATLAHEYGHHVQALSGMLRAADFKIGAAGEETPAGLEWSRRIELQANCFAGLFLYATSDALGPDLAREAAEDFQYAVEEPAEKNAHGLPDNQAEWAMNGFAAGTTGSCNTYTASAADVA</sequence>
<proteinExistence type="predicted"/>
<evidence type="ECO:0000313" key="7">
    <source>
        <dbReference type="Proteomes" id="UP000542674"/>
    </source>
</evidence>
<feature type="transmembrane region" description="Helical" evidence="5">
    <location>
        <begin position="12"/>
        <end position="31"/>
    </location>
</feature>